<evidence type="ECO:0000256" key="2">
    <source>
        <dbReference type="ARBA" id="ARBA00009575"/>
    </source>
</evidence>
<comment type="function">
    <text evidence="9">Involved in the assembly of the cytochrome c oxidase complex.</text>
</comment>
<keyword evidence="12" id="KW-1185">Reference proteome</keyword>
<dbReference type="InterPro" id="IPR022533">
    <property type="entry name" value="Cox20"/>
</dbReference>
<evidence type="ECO:0000256" key="8">
    <source>
        <dbReference type="ARBA" id="ARBA00023136"/>
    </source>
</evidence>
<dbReference type="EMBL" id="JBAWTH010000045">
    <property type="protein sequence ID" value="KAL2283082.1"/>
    <property type="molecule type" value="Genomic_DNA"/>
</dbReference>
<comment type="similarity">
    <text evidence="2 9">Belongs to the COX20 family.</text>
</comment>
<keyword evidence="4" id="KW-0812">Transmembrane</keyword>
<dbReference type="PIRSF" id="PIRSF007871">
    <property type="entry name" value="Cox20"/>
    <property type="match status" value="1"/>
</dbReference>
<feature type="compositionally biased region" description="Basic and acidic residues" evidence="10">
    <location>
        <begin position="152"/>
        <end position="164"/>
    </location>
</feature>
<feature type="compositionally biased region" description="Pro residues" evidence="10">
    <location>
        <begin position="1"/>
        <end position="11"/>
    </location>
</feature>
<evidence type="ECO:0000256" key="10">
    <source>
        <dbReference type="SAM" id="MobiDB-lite"/>
    </source>
</evidence>
<name>A0ABR4EKX2_9PEZI</name>
<dbReference type="Proteomes" id="UP001600888">
    <property type="component" value="Unassembled WGS sequence"/>
</dbReference>
<evidence type="ECO:0000256" key="3">
    <source>
        <dbReference type="ARBA" id="ARBA00017689"/>
    </source>
</evidence>
<keyword evidence="6" id="KW-1133">Transmembrane helix</keyword>
<dbReference type="PANTHER" id="PTHR31586">
    <property type="entry name" value="CYTOCHROME C OXIDASE PROTEIN 20"/>
    <property type="match status" value="1"/>
</dbReference>
<evidence type="ECO:0000256" key="9">
    <source>
        <dbReference type="PIRNR" id="PIRNR007871"/>
    </source>
</evidence>
<evidence type="ECO:0000313" key="11">
    <source>
        <dbReference type="EMBL" id="KAL2283082.1"/>
    </source>
</evidence>
<gene>
    <name evidence="11" type="ORF">FJTKL_10188</name>
</gene>
<dbReference type="Pfam" id="PF12597">
    <property type="entry name" value="Cox20"/>
    <property type="match status" value="1"/>
</dbReference>
<comment type="subcellular location">
    <subcellularLocation>
        <location evidence="1 9">Mitochondrion inner membrane</location>
    </subcellularLocation>
</comment>
<dbReference type="PANTHER" id="PTHR31586:SF1">
    <property type="entry name" value="CYTOCHROME C OXIDASE ASSEMBLY PROTEIN COX20, MITOCHONDRIAL"/>
    <property type="match status" value="1"/>
</dbReference>
<evidence type="ECO:0000313" key="12">
    <source>
        <dbReference type="Proteomes" id="UP001600888"/>
    </source>
</evidence>
<evidence type="ECO:0000256" key="6">
    <source>
        <dbReference type="ARBA" id="ARBA00022989"/>
    </source>
</evidence>
<sequence length="182" mass="20019">MSASPSPPNQPTPNRTPGSADDEQSRKSQAAAMERFAEVSLKSVPLPEGFDPNKRATVGEAFKTIKSDDILKVHKTPCSRDGFITGIGSGAAVGFLRYIIGAPVPKSANWAVGSGVAISILAYEYCQYQRRVERANMKRVVEVVNKKQADLKRQEEEKKLRSTTEKAAPADKTTSKAWYKFW</sequence>
<evidence type="ECO:0000256" key="5">
    <source>
        <dbReference type="ARBA" id="ARBA00022792"/>
    </source>
</evidence>
<feature type="region of interest" description="Disordered" evidence="10">
    <location>
        <begin position="152"/>
        <end position="178"/>
    </location>
</feature>
<evidence type="ECO:0000256" key="1">
    <source>
        <dbReference type="ARBA" id="ARBA00004273"/>
    </source>
</evidence>
<keyword evidence="8 9" id="KW-0472">Membrane</keyword>
<comment type="caution">
    <text evidence="11">The sequence shown here is derived from an EMBL/GenBank/DDBJ whole genome shotgun (WGS) entry which is preliminary data.</text>
</comment>
<feature type="region of interest" description="Disordered" evidence="10">
    <location>
        <begin position="1"/>
        <end position="32"/>
    </location>
</feature>
<keyword evidence="7 9" id="KW-0496">Mitochondrion</keyword>
<reference evidence="11 12" key="1">
    <citation type="submission" date="2024-03" db="EMBL/GenBank/DDBJ databases">
        <title>A high-quality draft genome sequence of Diaporthe vaccinii, a causative agent of upright dieback and viscid rot disease in cranberry plants.</title>
        <authorList>
            <person name="Sarrasin M."/>
            <person name="Lang B.F."/>
            <person name="Burger G."/>
        </authorList>
    </citation>
    <scope>NUCLEOTIDE SEQUENCE [LARGE SCALE GENOMIC DNA]</scope>
    <source>
        <strain evidence="11 12">IS7</strain>
    </source>
</reference>
<accession>A0ABR4EKX2</accession>
<keyword evidence="5 9" id="KW-0999">Mitochondrion inner membrane</keyword>
<evidence type="ECO:0000256" key="7">
    <source>
        <dbReference type="ARBA" id="ARBA00023128"/>
    </source>
</evidence>
<organism evidence="11 12">
    <name type="scientific">Diaporthe vaccinii</name>
    <dbReference type="NCBI Taxonomy" id="105482"/>
    <lineage>
        <taxon>Eukaryota</taxon>
        <taxon>Fungi</taxon>
        <taxon>Dikarya</taxon>
        <taxon>Ascomycota</taxon>
        <taxon>Pezizomycotina</taxon>
        <taxon>Sordariomycetes</taxon>
        <taxon>Sordariomycetidae</taxon>
        <taxon>Diaporthales</taxon>
        <taxon>Diaporthaceae</taxon>
        <taxon>Diaporthe</taxon>
        <taxon>Diaporthe eres species complex</taxon>
    </lineage>
</organism>
<protein>
    <recommendedName>
        <fullName evidence="3 9">Cytochrome c oxidase assembly protein COX20, mitochondrial</fullName>
    </recommendedName>
</protein>
<evidence type="ECO:0000256" key="4">
    <source>
        <dbReference type="ARBA" id="ARBA00022692"/>
    </source>
</evidence>
<proteinExistence type="inferred from homology"/>